<dbReference type="STRING" id="504800.SAMN04488085_115112"/>
<dbReference type="InterPro" id="IPR000888">
    <property type="entry name" value="RmlC-like"/>
</dbReference>
<dbReference type="InterPro" id="IPR011051">
    <property type="entry name" value="RmlC_Cupin_sf"/>
</dbReference>
<proteinExistence type="inferred from homology"/>
<dbReference type="GO" id="GO:0008830">
    <property type="term" value="F:dTDP-4-dehydrorhamnose 3,5-epimerase activity"/>
    <property type="evidence" value="ECO:0007669"/>
    <property type="project" value="InterPro"/>
</dbReference>
<evidence type="ECO:0000256" key="2">
    <source>
        <dbReference type="PIRSR" id="PIRSR600888-1"/>
    </source>
</evidence>
<accession>A0A1I4JSM1</accession>
<sequence>MLAVEIRELAVPDAYVLDLVPHGDARGRFTEWYRADVLAEVTGFGLTLAQANHSVSARGVLRGVHFALVPPGQAKYVYCPAGKVLDVIVDVRVGSPSFGVHDAVVLDSEQPRAVYLAEGLGHAFVSLADASSVTYLVSTGYSPGREFGIHPLDPALDLPWPSDVDFELSAKDSAAPTLAEAREQGLLPTMEQCAARYAELRTRG</sequence>
<dbReference type="GO" id="GO:0005829">
    <property type="term" value="C:cytosol"/>
    <property type="evidence" value="ECO:0007669"/>
    <property type="project" value="TreeGrafter"/>
</dbReference>
<dbReference type="Gene3D" id="2.60.120.10">
    <property type="entry name" value="Jelly Rolls"/>
    <property type="match status" value="1"/>
</dbReference>
<dbReference type="InParanoid" id="A0A1I4JSM1"/>
<feature type="active site" description="Proton acceptor" evidence="2">
    <location>
        <position position="65"/>
    </location>
</feature>
<evidence type="ECO:0000313" key="5">
    <source>
        <dbReference type="Proteomes" id="UP000199152"/>
    </source>
</evidence>
<dbReference type="PANTHER" id="PTHR21047">
    <property type="entry name" value="DTDP-6-DEOXY-D-GLUCOSE-3,5 EPIMERASE"/>
    <property type="match status" value="1"/>
</dbReference>
<dbReference type="GO" id="GO:0000271">
    <property type="term" value="P:polysaccharide biosynthetic process"/>
    <property type="evidence" value="ECO:0007669"/>
    <property type="project" value="TreeGrafter"/>
</dbReference>
<evidence type="ECO:0000256" key="1">
    <source>
        <dbReference type="ARBA" id="ARBA00010154"/>
    </source>
</evidence>
<dbReference type="PANTHER" id="PTHR21047:SF2">
    <property type="entry name" value="THYMIDINE DIPHOSPHO-4-KETO-RHAMNOSE 3,5-EPIMERASE"/>
    <property type="match status" value="1"/>
</dbReference>
<dbReference type="Pfam" id="PF00908">
    <property type="entry name" value="dTDP_sugar_isom"/>
    <property type="match status" value="1"/>
</dbReference>
<feature type="site" description="Participates in a stacking interaction with the thymidine ring of dTDP-4-oxo-6-deoxyglucose" evidence="3">
    <location>
        <position position="141"/>
    </location>
</feature>
<dbReference type="FunCoup" id="A0A1I4JSM1">
    <property type="interactions" value="33"/>
</dbReference>
<reference evidence="4 5" key="1">
    <citation type="submission" date="2016-10" db="EMBL/GenBank/DDBJ databases">
        <authorList>
            <person name="de Groot N.N."/>
        </authorList>
    </citation>
    <scope>NUCLEOTIDE SEQUENCE [LARGE SCALE GENOMIC DNA]</scope>
    <source>
        <strain evidence="4 5">DSM 45317</strain>
    </source>
</reference>
<keyword evidence="5" id="KW-1185">Reference proteome</keyword>
<feature type="active site" description="Proton donor" evidence="2">
    <location>
        <position position="135"/>
    </location>
</feature>
<evidence type="ECO:0000313" key="4">
    <source>
        <dbReference type="EMBL" id="SFL69233.1"/>
    </source>
</evidence>
<organism evidence="4 5">
    <name type="scientific">Geodermatophilus ruber</name>
    <dbReference type="NCBI Taxonomy" id="504800"/>
    <lineage>
        <taxon>Bacteria</taxon>
        <taxon>Bacillati</taxon>
        <taxon>Actinomycetota</taxon>
        <taxon>Actinomycetes</taxon>
        <taxon>Geodermatophilales</taxon>
        <taxon>Geodermatophilaceae</taxon>
        <taxon>Geodermatophilus</taxon>
    </lineage>
</organism>
<protein>
    <submittedName>
        <fullName evidence="4">dTDP-4-dehydrorhamnose 3,5-epimerase</fullName>
    </submittedName>
</protein>
<name>A0A1I4JSM1_9ACTN</name>
<dbReference type="InterPro" id="IPR014710">
    <property type="entry name" value="RmlC-like_jellyroll"/>
</dbReference>
<evidence type="ECO:0000256" key="3">
    <source>
        <dbReference type="PIRSR" id="PIRSR600888-3"/>
    </source>
</evidence>
<gene>
    <name evidence="4" type="ORF">SAMN04488085_115112</name>
</gene>
<dbReference type="CDD" id="cd00438">
    <property type="entry name" value="cupin_RmlC"/>
    <property type="match status" value="1"/>
</dbReference>
<dbReference type="Proteomes" id="UP000199152">
    <property type="component" value="Unassembled WGS sequence"/>
</dbReference>
<dbReference type="EMBL" id="FOSW01000015">
    <property type="protein sequence ID" value="SFL69233.1"/>
    <property type="molecule type" value="Genomic_DNA"/>
</dbReference>
<dbReference type="SUPFAM" id="SSF51182">
    <property type="entry name" value="RmlC-like cupins"/>
    <property type="match status" value="1"/>
</dbReference>
<dbReference type="AlphaFoldDB" id="A0A1I4JSM1"/>
<comment type="similarity">
    <text evidence="1">Belongs to the dTDP-4-dehydrorhamnose 3,5-epimerase family.</text>
</comment>
<dbReference type="GO" id="GO:0019305">
    <property type="term" value="P:dTDP-rhamnose biosynthetic process"/>
    <property type="evidence" value="ECO:0007669"/>
    <property type="project" value="TreeGrafter"/>
</dbReference>